<proteinExistence type="predicted"/>
<feature type="compositionally biased region" description="Basic and acidic residues" evidence="2">
    <location>
        <begin position="612"/>
        <end position="635"/>
    </location>
</feature>
<feature type="coiled-coil region" evidence="1">
    <location>
        <begin position="351"/>
        <end position="378"/>
    </location>
</feature>
<dbReference type="GO" id="GO:0008017">
    <property type="term" value="F:microtubule binding"/>
    <property type="evidence" value="ECO:0007669"/>
    <property type="project" value="InterPro"/>
</dbReference>
<dbReference type="Pfam" id="PF03999">
    <property type="entry name" value="MAP65_ASE1"/>
    <property type="match status" value="1"/>
</dbReference>
<dbReference type="Proteomes" id="UP000769157">
    <property type="component" value="Unassembled WGS sequence"/>
</dbReference>
<feature type="region of interest" description="Disordered" evidence="2">
    <location>
        <begin position="602"/>
        <end position="643"/>
    </location>
</feature>
<organism evidence="3 4">
    <name type="scientific">Ogataea philodendri</name>
    <dbReference type="NCBI Taxonomy" id="1378263"/>
    <lineage>
        <taxon>Eukaryota</taxon>
        <taxon>Fungi</taxon>
        <taxon>Dikarya</taxon>
        <taxon>Ascomycota</taxon>
        <taxon>Saccharomycotina</taxon>
        <taxon>Pichiomycetes</taxon>
        <taxon>Pichiales</taxon>
        <taxon>Pichiaceae</taxon>
        <taxon>Ogataea</taxon>
    </lineage>
</organism>
<evidence type="ECO:0000313" key="4">
    <source>
        <dbReference type="Proteomes" id="UP000769157"/>
    </source>
</evidence>
<dbReference type="Gene3D" id="1.20.58.1520">
    <property type="match status" value="1"/>
</dbReference>
<reference evidence="3" key="1">
    <citation type="journal article" date="2021" name="Open Biol.">
        <title>Shared evolutionary footprints suggest mitochondrial oxidative damage underlies multiple complex I losses in fungi.</title>
        <authorList>
            <person name="Schikora-Tamarit M.A."/>
            <person name="Marcet-Houben M."/>
            <person name="Nosek J."/>
            <person name="Gabaldon T."/>
        </authorList>
    </citation>
    <scope>NUCLEOTIDE SEQUENCE</scope>
    <source>
        <strain evidence="3">CBS6075</strain>
    </source>
</reference>
<dbReference type="OrthoDB" id="642895at2759"/>
<sequence>MTLDTDISGALDGLSPDQLASIAEIIRGAKKDQIKNDTKPPLRLPIEDTVKLIQDIQSLGLKLGDREPKLERWYQSIHALLDNYHNELKQDELHLNEEFIKSLDTIAKIFKVLKNYQNEYKDDLLDNKVEKLIDDYRQGKFVDLSQYCNESETMSAIIKEVEQGILKFKPILVEKIMGISKVIREFYTRLELVDGYKNERFFNEIPTPEESFKYSTIEEVDDIKGIMATKFSRSSPVLLEQITNERANLEKFIKVRCTELNKTIEEIRDLSHELDMDVKLDLKHYDNEDLIQKVGLKGQCFQRYQDQLESLKTEKNHRSTQLNALMSKLEDLWAVLRPNDNSIQDFLKNNKNLKLQSIANFEELVEKLEQEKKENISKFIELARSRIHGFWDLLMYDEQDRLKFKAYYIDDDAEYNEFLLEEHNEEIARLRYEVESLKPLLQSISKLDELLREKSELDEAVKDPNRLLKRDSFKILRQEEKVRDKLAKQLPSTINDLKEQLVNYQSEKGRAFKVNGKPYILHLENIESELCRKRSYRRSPIRPSPIKPIQRSLRREPVVSSVRRDHYNVQPKRQSLGLKSARSKILNPYREPTIIESVIRKTHTSDMTNPFDSKESSPIKERLRSRSPEHLDRQPDNSQLYVPPVHPPVFAKTKLTSPNKAIQFMTGSTISNKPIVIKGGSPIRSQEKPQLRTRPQLIMPSLSPVSRSPPRKKVQMGKLPDPLSLKPLNFEMKIPSPPSSLRTINTSQETSNRRVFSYERPSVAELSDSLIDYSEEAKENVNLLPAKSNGTTSNQILNDMSMNWDTETF</sequence>
<comment type="caution">
    <text evidence="3">The sequence shown here is derived from an EMBL/GenBank/DDBJ whole genome shotgun (WGS) entry which is preliminary data.</text>
</comment>
<dbReference type="GO" id="GO:1990023">
    <property type="term" value="C:mitotic spindle midzone"/>
    <property type="evidence" value="ECO:0007669"/>
    <property type="project" value="TreeGrafter"/>
</dbReference>
<gene>
    <name evidence="3" type="ORF">OGAPHI_002901</name>
</gene>
<dbReference type="AlphaFoldDB" id="A0A9P8P8J0"/>
<feature type="region of interest" description="Disordered" evidence="2">
    <location>
        <begin position="700"/>
        <end position="722"/>
    </location>
</feature>
<dbReference type="PANTHER" id="PTHR19321">
    <property type="entry name" value="PROTEIN REGULATOR OF CYTOKINESIS 1 PRC1-RELATED"/>
    <property type="match status" value="1"/>
</dbReference>
<evidence type="ECO:0000256" key="1">
    <source>
        <dbReference type="SAM" id="Coils"/>
    </source>
</evidence>
<evidence type="ECO:0008006" key="5">
    <source>
        <dbReference type="Google" id="ProtNLM"/>
    </source>
</evidence>
<dbReference type="EMBL" id="JAEUBE010000183">
    <property type="protein sequence ID" value="KAH3667252.1"/>
    <property type="molecule type" value="Genomic_DNA"/>
</dbReference>
<dbReference type="InterPro" id="IPR007145">
    <property type="entry name" value="MAP65_Ase1_PRC1"/>
</dbReference>
<name>A0A9P8P8J0_9ASCO</name>
<reference evidence="3" key="2">
    <citation type="submission" date="2021-01" db="EMBL/GenBank/DDBJ databases">
        <authorList>
            <person name="Schikora-Tamarit M.A."/>
        </authorList>
    </citation>
    <scope>NUCLEOTIDE SEQUENCE</scope>
    <source>
        <strain evidence="3">CBS6075</strain>
    </source>
</reference>
<evidence type="ECO:0000313" key="3">
    <source>
        <dbReference type="EMBL" id="KAH3667252.1"/>
    </source>
</evidence>
<evidence type="ECO:0000256" key="2">
    <source>
        <dbReference type="SAM" id="MobiDB-lite"/>
    </source>
</evidence>
<keyword evidence="4" id="KW-1185">Reference proteome</keyword>
<dbReference type="GeneID" id="70234868"/>
<protein>
    <recommendedName>
        <fullName evidence="5">Anaphase spindle elongation protein 1</fullName>
    </recommendedName>
</protein>
<dbReference type="GO" id="GO:0051256">
    <property type="term" value="P:mitotic spindle midzone assembly"/>
    <property type="evidence" value="ECO:0007669"/>
    <property type="project" value="TreeGrafter"/>
</dbReference>
<keyword evidence="1" id="KW-0175">Coiled coil</keyword>
<dbReference type="PANTHER" id="PTHR19321:SF41">
    <property type="entry name" value="FASCETTO-RELATED"/>
    <property type="match status" value="1"/>
</dbReference>
<dbReference type="GO" id="GO:0005737">
    <property type="term" value="C:cytoplasm"/>
    <property type="evidence" value="ECO:0007669"/>
    <property type="project" value="TreeGrafter"/>
</dbReference>
<accession>A0A9P8P8J0</accession>
<dbReference type="RefSeq" id="XP_046062064.1">
    <property type="nucleotide sequence ID" value="XM_046203822.1"/>
</dbReference>